<dbReference type="InterPro" id="IPR021466">
    <property type="entry name" value="Put_rhamnosyl_transferase"/>
</dbReference>
<keyword evidence="2" id="KW-1185">Reference proteome</keyword>
<protein>
    <submittedName>
        <fullName evidence="1">Glycosyltransferase</fullName>
    </submittedName>
</protein>
<evidence type="ECO:0000313" key="1">
    <source>
        <dbReference type="EMBL" id="MDJ1130172.1"/>
    </source>
</evidence>
<gene>
    <name evidence="1" type="ORF">QJ043_08805</name>
</gene>
<organism evidence="1 2">
    <name type="scientific">Kribbibacterium absianum</name>
    <dbReference type="NCBI Taxonomy" id="3044210"/>
    <lineage>
        <taxon>Bacteria</taxon>
        <taxon>Bacillati</taxon>
        <taxon>Actinomycetota</taxon>
        <taxon>Coriobacteriia</taxon>
        <taxon>Coriobacteriales</taxon>
        <taxon>Kribbibacteriaceae</taxon>
        <taxon>Kribbibacterium</taxon>
    </lineage>
</organism>
<dbReference type="RefSeq" id="WP_283713335.1">
    <property type="nucleotide sequence ID" value="NZ_JASJEW010000003.1"/>
</dbReference>
<name>A0ABT6ZM98_9ACTN</name>
<dbReference type="Pfam" id="PF11316">
    <property type="entry name" value="Rhamno_transf"/>
    <property type="match status" value="1"/>
</dbReference>
<comment type="caution">
    <text evidence="1">The sequence shown here is derived from an EMBL/GenBank/DDBJ whole genome shotgun (WGS) entry which is preliminary data.</text>
</comment>
<evidence type="ECO:0000313" key="2">
    <source>
        <dbReference type="Proteomes" id="UP001431693"/>
    </source>
</evidence>
<reference evidence="1" key="1">
    <citation type="submission" date="2023-05" db="EMBL/GenBank/DDBJ databases">
        <title>[olsenella] sp. nov., isolated from a pig farm feces dump.</title>
        <authorList>
            <person name="Chang Y.-H."/>
        </authorList>
    </citation>
    <scope>NUCLEOTIDE SEQUENCE</scope>
    <source>
        <strain evidence="1">YH-ols2217</strain>
    </source>
</reference>
<proteinExistence type="predicted"/>
<dbReference type="Proteomes" id="UP001431693">
    <property type="component" value="Unassembled WGS sequence"/>
</dbReference>
<dbReference type="EMBL" id="JASJEX010000004">
    <property type="protein sequence ID" value="MDJ1130172.1"/>
    <property type="molecule type" value="Genomic_DNA"/>
</dbReference>
<sequence length="309" mass="34673">MEAAPAPRSYRHVILTRFNIPQNFANGRNPRVQALDARTDVPYLEGRFRLFEEFTFPSIAQQACQDFTWCVLFSDQTPLQFKERNAQLTERLPSYRPLYLTDDEAGHLDRYVDALLHEEPCAHVLTTRIDNDDAISCRFVADLHAYLDAEPPEKAVLSFPYGLQYAPAAKLVCQQHIFGNHFISFFEPLGLANRCILGFHHSFPPQDMERVALEEKGRPMWMEVVHGSNFANQLDVTPPHPVLDPSGLFDEFPITLEWGPADTAAAVASVAERLAAQGADAAVKTAQSGGRFLGRLLEPVASLFGKRYS</sequence>
<accession>A0ABT6ZM98</accession>